<feature type="domain" description="RNase III" evidence="2">
    <location>
        <begin position="138"/>
        <end position="280"/>
    </location>
</feature>
<dbReference type="EMBL" id="JACAZE010000013">
    <property type="protein sequence ID" value="KAF7300669.1"/>
    <property type="molecule type" value="Genomic_DNA"/>
</dbReference>
<evidence type="ECO:0000313" key="4">
    <source>
        <dbReference type="Proteomes" id="UP000613580"/>
    </source>
</evidence>
<dbReference type="Gene3D" id="1.10.1520.10">
    <property type="entry name" value="Ribonuclease III domain"/>
    <property type="match status" value="1"/>
</dbReference>
<gene>
    <name evidence="3" type="ORF">HMN09_00952400</name>
</gene>
<dbReference type="Proteomes" id="UP000613580">
    <property type="component" value="Unassembled WGS sequence"/>
</dbReference>
<dbReference type="GO" id="GO:0003735">
    <property type="term" value="F:structural constituent of ribosome"/>
    <property type="evidence" value="ECO:0007669"/>
    <property type="project" value="InterPro"/>
</dbReference>
<dbReference type="GO" id="GO:0005762">
    <property type="term" value="C:mitochondrial large ribosomal subunit"/>
    <property type="evidence" value="ECO:0007669"/>
    <property type="project" value="InterPro"/>
</dbReference>
<feature type="region of interest" description="Disordered" evidence="1">
    <location>
        <begin position="14"/>
        <end position="113"/>
    </location>
</feature>
<dbReference type="GO" id="GO:0006396">
    <property type="term" value="P:RNA processing"/>
    <property type="evidence" value="ECO:0007669"/>
    <property type="project" value="InterPro"/>
</dbReference>
<comment type="caution">
    <text evidence="3">The sequence shown here is derived from an EMBL/GenBank/DDBJ whole genome shotgun (WGS) entry which is preliminary data.</text>
</comment>
<dbReference type="InterPro" id="IPR000999">
    <property type="entry name" value="RNase_III_dom"/>
</dbReference>
<accession>A0A8H6W638</accession>
<dbReference type="SUPFAM" id="SSF69065">
    <property type="entry name" value="RNase III domain-like"/>
    <property type="match status" value="1"/>
</dbReference>
<dbReference type="InterPro" id="IPR036389">
    <property type="entry name" value="RNase_III_sf"/>
</dbReference>
<dbReference type="InterPro" id="IPR040030">
    <property type="entry name" value="Ribosomal_mL57"/>
</dbReference>
<dbReference type="AlphaFoldDB" id="A0A8H6W638"/>
<evidence type="ECO:0000256" key="1">
    <source>
        <dbReference type="SAM" id="MobiDB-lite"/>
    </source>
</evidence>
<dbReference type="Pfam" id="PF14622">
    <property type="entry name" value="Ribonucleas_3_3"/>
    <property type="match status" value="1"/>
</dbReference>
<feature type="compositionally biased region" description="Polar residues" evidence="1">
    <location>
        <begin position="16"/>
        <end position="31"/>
    </location>
</feature>
<evidence type="ECO:0000259" key="2">
    <source>
        <dbReference type="Pfam" id="PF14622"/>
    </source>
</evidence>
<dbReference type="GO" id="GO:0004525">
    <property type="term" value="F:ribonuclease III activity"/>
    <property type="evidence" value="ECO:0007669"/>
    <property type="project" value="InterPro"/>
</dbReference>
<feature type="compositionally biased region" description="Basic and acidic residues" evidence="1">
    <location>
        <begin position="87"/>
        <end position="104"/>
    </location>
</feature>
<proteinExistence type="predicted"/>
<evidence type="ECO:0000313" key="3">
    <source>
        <dbReference type="EMBL" id="KAF7300669.1"/>
    </source>
</evidence>
<name>A0A8H6W638_MYCCL</name>
<protein>
    <submittedName>
        <fullName evidence="3">RNase III domain-containing protein</fullName>
    </submittedName>
</protein>
<dbReference type="PANTHER" id="PTHR28160:SF1">
    <property type="entry name" value="LARGE RIBOSOMAL SUBUNIT PROTEIN ML57"/>
    <property type="match status" value="1"/>
</dbReference>
<dbReference type="GO" id="GO:0032543">
    <property type="term" value="P:mitochondrial translation"/>
    <property type="evidence" value="ECO:0007669"/>
    <property type="project" value="InterPro"/>
</dbReference>
<reference evidence="3" key="1">
    <citation type="submission" date="2020-05" db="EMBL/GenBank/DDBJ databases">
        <title>Mycena genomes resolve the evolution of fungal bioluminescence.</title>
        <authorList>
            <person name="Tsai I.J."/>
        </authorList>
    </citation>
    <scope>NUCLEOTIDE SEQUENCE</scope>
    <source>
        <strain evidence="3">110903Hualien_Pintung</strain>
    </source>
</reference>
<sequence length="343" mass="37721">MTCAVSARCLRRAMLSHSQSPVASVSRSPSGRRQYAHAALKTRPQASQEVSRRQGPAPVVTVLRSSAYEPLPPSHDDADTDTTEPPRAPRDSERRRQRPRRELDTIDEVNEQDAVQRKPDQLFADHLNGLFAPLKFPPELSARILTHASHPAAFHGHNAQFSFIGRRVLESYLLLLLSSSPHLKPTHDLQEISSRVLNTYLLGEHIGSKWGLGRIMRWTPTIPAAMQRAPETREAQAQLLKDVGLYKIQGDAVAAVMGGIFQQFGASVAHRVFHTRVLPRLLLADGAGLPLCFHPDANEACQRFGGASGRLLARKAASQVKPKHAAAPATLETTETTLVRQTV</sequence>
<organism evidence="3 4">
    <name type="scientific">Mycena chlorophos</name>
    <name type="common">Agaric fungus</name>
    <name type="synonym">Agaricus chlorophos</name>
    <dbReference type="NCBI Taxonomy" id="658473"/>
    <lineage>
        <taxon>Eukaryota</taxon>
        <taxon>Fungi</taxon>
        <taxon>Dikarya</taxon>
        <taxon>Basidiomycota</taxon>
        <taxon>Agaricomycotina</taxon>
        <taxon>Agaricomycetes</taxon>
        <taxon>Agaricomycetidae</taxon>
        <taxon>Agaricales</taxon>
        <taxon>Marasmiineae</taxon>
        <taxon>Mycenaceae</taxon>
        <taxon>Mycena</taxon>
    </lineage>
</organism>
<keyword evidence="4" id="KW-1185">Reference proteome</keyword>
<dbReference type="OrthoDB" id="2281895at2759"/>
<dbReference type="PANTHER" id="PTHR28160">
    <property type="entry name" value="54S RIBOSOMAL PROTEIN L15, MITOCHONDRIAL"/>
    <property type="match status" value="1"/>
</dbReference>